<dbReference type="GO" id="GO:0019285">
    <property type="term" value="P:glycine betaine biosynthetic process from choline"/>
    <property type="evidence" value="ECO:0007669"/>
    <property type="project" value="UniProtKB-UniRule"/>
</dbReference>
<comment type="pathway">
    <text evidence="1 7">Amine and polyamine biosynthesis; betaine biosynthesis via choline pathway [regulation].</text>
</comment>
<evidence type="ECO:0000256" key="1">
    <source>
        <dbReference type="ARBA" id="ARBA00004719"/>
    </source>
</evidence>
<dbReference type="NCBIfam" id="NF001978">
    <property type="entry name" value="PRK00767.1"/>
    <property type="match status" value="1"/>
</dbReference>
<dbReference type="InterPro" id="IPR050109">
    <property type="entry name" value="HTH-type_TetR-like_transc_reg"/>
</dbReference>
<dbReference type="Pfam" id="PF00440">
    <property type="entry name" value="TetR_N"/>
    <property type="match status" value="1"/>
</dbReference>
<dbReference type="Pfam" id="PF13977">
    <property type="entry name" value="TetR_C_6"/>
    <property type="match status" value="1"/>
</dbReference>
<dbReference type="InterPro" id="IPR039538">
    <property type="entry name" value="BetI_C"/>
</dbReference>
<name>A0A1Y5PYS9_9GAMM</name>
<dbReference type="InterPro" id="IPR036271">
    <property type="entry name" value="Tet_transcr_reg_TetR-rel_C_sf"/>
</dbReference>
<evidence type="ECO:0000256" key="5">
    <source>
        <dbReference type="ARBA" id="ARBA00023163"/>
    </source>
</evidence>
<evidence type="ECO:0000259" key="9">
    <source>
        <dbReference type="PROSITE" id="PS50977"/>
    </source>
</evidence>
<gene>
    <name evidence="7 10" type="primary">betI</name>
    <name evidence="10" type="ORF">STPYR_10112</name>
</gene>
<evidence type="ECO:0000256" key="7">
    <source>
        <dbReference type="HAMAP-Rule" id="MF_00768"/>
    </source>
</evidence>
<evidence type="ECO:0000256" key="4">
    <source>
        <dbReference type="ARBA" id="ARBA00023125"/>
    </source>
</evidence>
<dbReference type="SUPFAM" id="SSF48498">
    <property type="entry name" value="Tetracyclin repressor-like, C-terminal domain"/>
    <property type="match status" value="1"/>
</dbReference>
<keyword evidence="5 7" id="KW-0804">Transcription</keyword>
<sequence length="205" mass="22939">MPKVGMQPIRRDQLIRATLATIDRLGLAETTLAHVARAAGLSTGIVSHYFGDKSGLIEATMRYLLRNLRDAIATRRRAADASPRAQLLAIVDGNFDEGQINHASARAWLWFWAASLHDPQLERLQQANERRLQSNLCVQFRRVMDAAHAREAATGLAAMIDGLWLRGCLGKDAIDLEQVRRIARDYLDQQLARTPGLPENHEISR</sequence>
<evidence type="ECO:0000256" key="3">
    <source>
        <dbReference type="ARBA" id="ARBA00023015"/>
    </source>
</evidence>
<dbReference type="HAMAP" id="MF_00768">
    <property type="entry name" value="HTH_type_BetI"/>
    <property type="match status" value="1"/>
</dbReference>
<feature type="DNA-binding region" description="H-T-H motif" evidence="7 8">
    <location>
        <begin position="31"/>
        <end position="50"/>
    </location>
</feature>
<evidence type="ECO:0000256" key="6">
    <source>
        <dbReference type="ARBA" id="ARBA00024936"/>
    </source>
</evidence>
<accession>A0A1Y5PYS9</accession>
<dbReference type="NCBIfam" id="TIGR03384">
    <property type="entry name" value="betaine_BetI"/>
    <property type="match status" value="1"/>
</dbReference>
<dbReference type="PROSITE" id="PS01081">
    <property type="entry name" value="HTH_TETR_1"/>
    <property type="match status" value="1"/>
</dbReference>
<organism evidence="10">
    <name type="scientific">uncultured Stenotrophomonas sp</name>
    <dbReference type="NCBI Taxonomy" id="165438"/>
    <lineage>
        <taxon>Bacteria</taxon>
        <taxon>Pseudomonadati</taxon>
        <taxon>Pseudomonadota</taxon>
        <taxon>Gammaproteobacteria</taxon>
        <taxon>Lysobacterales</taxon>
        <taxon>Lysobacteraceae</taxon>
        <taxon>Stenotrophomonas</taxon>
        <taxon>environmental samples</taxon>
    </lineage>
</organism>
<keyword evidence="4 7" id="KW-0238">DNA-binding</keyword>
<dbReference type="InterPro" id="IPR023772">
    <property type="entry name" value="DNA-bd_HTH_TetR-type_CS"/>
</dbReference>
<evidence type="ECO:0000256" key="8">
    <source>
        <dbReference type="PROSITE-ProRule" id="PRU00335"/>
    </source>
</evidence>
<dbReference type="AlphaFoldDB" id="A0A1Y5PYS9"/>
<comment type="function">
    <text evidence="7">Repressor involved in choline regulation of the bet genes.</text>
</comment>
<dbReference type="InterPro" id="IPR009057">
    <property type="entry name" value="Homeodomain-like_sf"/>
</dbReference>
<dbReference type="PANTHER" id="PTHR30055:SF234">
    <property type="entry name" value="HTH-TYPE TRANSCRIPTIONAL REGULATOR BETI"/>
    <property type="match status" value="1"/>
</dbReference>
<dbReference type="InterPro" id="IPR001647">
    <property type="entry name" value="HTH_TetR"/>
</dbReference>
<keyword evidence="2 7" id="KW-0678">Repressor</keyword>
<comment type="function">
    <text evidence="6">Repressor involved in the biosynthesis of the osmoprotectant glycine betaine. It represses transcription of the choline transporter BetT and the genes of BetAB involved in the synthesis of glycine betaine.</text>
</comment>
<dbReference type="UniPathway" id="UPA00529"/>
<evidence type="ECO:0000313" key="10">
    <source>
        <dbReference type="EMBL" id="SBV35182.1"/>
    </source>
</evidence>
<dbReference type="Gene3D" id="1.10.357.10">
    <property type="entry name" value="Tetracycline Repressor, domain 2"/>
    <property type="match status" value="1"/>
</dbReference>
<feature type="domain" description="HTH tetR-type" evidence="9">
    <location>
        <begin position="8"/>
        <end position="68"/>
    </location>
</feature>
<proteinExistence type="inferred from homology"/>
<dbReference type="GO" id="GO:0045892">
    <property type="term" value="P:negative regulation of DNA-templated transcription"/>
    <property type="evidence" value="ECO:0007669"/>
    <property type="project" value="UniProtKB-UniRule"/>
</dbReference>
<dbReference type="EMBL" id="FLTS01000001">
    <property type="protein sequence ID" value="SBV35182.1"/>
    <property type="molecule type" value="Genomic_DNA"/>
</dbReference>
<dbReference type="PANTHER" id="PTHR30055">
    <property type="entry name" value="HTH-TYPE TRANSCRIPTIONAL REGULATOR RUTR"/>
    <property type="match status" value="1"/>
</dbReference>
<evidence type="ECO:0000256" key="2">
    <source>
        <dbReference type="ARBA" id="ARBA00022491"/>
    </source>
</evidence>
<protein>
    <recommendedName>
        <fullName evidence="7">HTH-type transcriptional regulator BetI</fullName>
    </recommendedName>
</protein>
<reference evidence="10" key="1">
    <citation type="submission" date="2016-03" db="EMBL/GenBank/DDBJ databases">
        <authorList>
            <person name="Ploux O."/>
        </authorList>
    </citation>
    <scope>NUCLEOTIDE SEQUENCE</scope>
    <source>
        <strain evidence="10">UC10</strain>
    </source>
</reference>
<dbReference type="GO" id="GO:0000976">
    <property type="term" value="F:transcription cis-regulatory region binding"/>
    <property type="evidence" value="ECO:0007669"/>
    <property type="project" value="TreeGrafter"/>
</dbReference>
<dbReference type="SUPFAM" id="SSF46689">
    <property type="entry name" value="Homeodomain-like"/>
    <property type="match status" value="1"/>
</dbReference>
<dbReference type="GO" id="GO:0003700">
    <property type="term" value="F:DNA-binding transcription factor activity"/>
    <property type="evidence" value="ECO:0007669"/>
    <property type="project" value="UniProtKB-UniRule"/>
</dbReference>
<keyword evidence="3 7" id="KW-0805">Transcription regulation</keyword>
<dbReference type="PROSITE" id="PS50977">
    <property type="entry name" value="HTH_TETR_2"/>
    <property type="match status" value="1"/>
</dbReference>
<dbReference type="InterPro" id="IPR017757">
    <property type="entry name" value="Tscrpt_rep_BetI"/>
</dbReference>